<accession>A0ABR1JD43</accession>
<evidence type="ECO:0000256" key="1">
    <source>
        <dbReference type="SAM" id="MobiDB-lite"/>
    </source>
</evidence>
<organism evidence="2 3">
    <name type="scientific">Marasmiellus scandens</name>
    <dbReference type="NCBI Taxonomy" id="2682957"/>
    <lineage>
        <taxon>Eukaryota</taxon>
        <taxon>Fungi</taxon>
        <taxon>Dikarya</taxon>
        <taxon>Basidiomycota</taxon>
        <taxon>Agaricomycotina</taxon>
        <taxon>Agaricomycetes</taxon>
        <taxon>Agaricomycetidae</taxon>
        <taxon>Agaricales</taxon>
        <taxon>Marasmiineae</taxon>
        <taxon>Omphalotaceae</taxon>
        <taxon>Marasmiellus</taxon>
    </lineage>
</organism>
<protein>
    <submittedName>
        <fullName evidence="2">Uncharacterized protein</fullName>
    </submittedName>
</protein>
<feature type="region of interest" description="Disordered" evidence="1">
    <location>
        <begin position="184"/>
        <end position="240"/>
    </location>
</feature>
<evidence type="ECO:0000313" key="3">
    <source>
        <dbReference type="Proteomes" id="UP001498398"/>
    </source>
</evidence>
<feature type="compositionally biased region" description="Acidic residues" evidence="1">
    <location>
        <begin position="53"/>
        <end position="65"/>
    </location>
</feature>
<sequence>MSEETQQAADNSSRGRGRGRGKSRGGLGKYLRARGRGRGYGRPAEFHKRLLLEGEEYEELDEEEMAERQQKYSRRQLGTNADRYAEPEPELDSDGEPIVEPEVDLSAFLEKQRISDEPGPSTVQNDIDDDDVDHSLAHYSTKPVDMTNNRKGKVQQMDWDESLEDLMHEKMTADAARDLKHRFREKSENLRRKPITLTAREQKQEASYVDAPPLPLQENTKPKPKTQMEEMESFLDDLLS</sequence>
<name>A0ABR1JD43_9AGAR</name>
<feature type="region of interest" description="Disordered" evidence="1">
    <location>
        <begin position="115"/>
        <end position="151"/>
    </location>
</feature>
<proteinExistence type="predicted"/>
<gene>
    <name evidence="2" type="ORF">VKT23_010937</name>
</gene>
<reference evidence="2 3" key="1">
    <citation type="submission" date="2024-01" db="EMBL/GenBank/DDBJ databases">
        <title>A draft genome for the cacao thread blight pathogen Marasmiellus scandens.</title>
        <authorList>
            <person name="Baruah I.K."/>
            <person name="Leung J."/>
            <person name="Bukari Y."/>
            <person name="Amoako-Attah I."/>
            <person name="Meinhardt L.W."/>
            <person name="Bailey B.A."/>
            <person name="Cohen S.P."/>
        </authorList>
    </citation>
    <scope>NUCLEOTIDE SEQUENCE [LARGE SCALE GENOMIC DNA]</scope>
    <source>
        <strain evidence="2 3">GH-19</strain>
    </source>
</reference>
<feature type="region of interest" description="Disordered" evidence="1">
    <location>
        <begin position="1"/>
        <end position="98"/>
    </location>
</feature>
<keyword evidence="3" id="KW-1185">Reference proteome</keyword>
<dbReference type="Proteomes" id="UP001498398">
    <property type="component" value="Unassembled WGS sequence"/>
</dbReference>
<feature type="compositionally biased region" description="Acidic residues" evidence="1">
    <location>
        <begin position="229"/>
        <end position="240"/>
    </location>
</feature>
<dbReference type="EMBL" id="JBANRG010000022">
    <property type="protein sequence ID" value="KAK7455899.1"/>
    <property type="molecule type" value="Genomic_DNA"/>
</dbReference>
<feature type="compositionally biased region" description="Polar residues" evidence="1">
    <location>
        <begin position="1"/>
        <end position="12"/>
    </location>
</feature>
<comment type="caution">
    <text evidence="2">The sequence shown here is derived from an EMBL/GenBank/DDBJ whole genome shotgun (WGS) entry which is preliminary data.</text>
</comment>
<feature type="compositionally biased region" description="Acidic residues" evidence="1">
    <location>
        <begin position="87"/>
        <end position="98"/>
    </location>
</feature>
<evidence type="ECO:0000313" key="2">
    <source>
        <dbReference type="EMBL" id="KAK7455899.1"/>
    </source>
</evidence>